<comment type="subunit">
    <text evidence="3">Homodimer.</text>
</comment>
<dbReference type="NCBIfam" id="NF006719">
    <property type="entry name" value="PRK09257.1"/>
    <property type="match status" value="1"/>
</dbReference>
<dbReference type="AlphaFoldDB" id="A0AA37T743"/>
<dbReference type="GO" id="GO:0004069">
    <property type="term" value="F:L-aspartate:2-oxoglutarate aminotransferase activity"/>
    <property type="evidence" value="ECO:0007669"/>
    <property type="project" value="TreeGrafter"/>
</dbReference>
<evidence type="ECO:0000256" key="4">
    <source>
        <dbReference type="ARBA" id="ARBA00022576"/>
    </source>
</evidence>
<dbReference type="Gene3D" id="3.40.640.10">
    <property type="entry name" value="Type I PLP-dependent aspartate aminotransferase-like (Major domain)"/>
    <property type="match status" value="1"/>
</dbReference>
<evidence type="ECO:0000256" key="2">
    <source>
        <dbReference type="ARBA" id="ARBA00007441"/>
    </source>
</evidence>
<dbReference type="InterPro" id="IPR000796">
    <property type="entry name" value="Asp_trans"/>
</dbReference>
<dbReference type="GO" id="GO:0042802">
    <property type="term" value="F:identical protein binding"/>
    <property type="evidence" value="ECO:0007669"/>
    <property type="project" value="TreeGrafter"/>
</dbReference>
<dbReference type="GO" id="GO:0005829">
    <property type="term" value="C:cytosol"/>
    <property type="evidence" value="ECO:0007669"/>
    <property type="project" value="TreeGrafter"/>
</dbReference>
<dbReference type="Gene3D" id="3.90.1150.10">
    <property type="entry name" value="Aspartate Aminotransferase, domain 1"/>
    <property type="match status" value="1"/>
</dbReference>
<dbReference type="PRINTS" id="PR00799">
    <property type="entry name" value="TRANSAMINASE"/>
</dbReference>
<accession>A0AA37T743</accession>
<keyword evidence="6" id="KW-0663">Pyridoxal phosphate</keyword>
<dbReference type="SUPFAM" id="SSF53383">
    <property type="entry name" value="PLP-dependent transferases"/>
    <property type="match status" value="1"/>
</dbReference>
<dbReference type="CDD" id="cd00609">
    <property type="entry name" value="AAT_like"/>
    <property type="match status" value="1"/>
</dbReference>
<dbReference type="PANTHER" id="PTHR11879:SF22">
    <property type="entry name" value="ASPARTATE AMINOTRANSFERASE, MITOCHONDRIAL"/>
    <property type="match status" value="1"/>
</dbReference>
<evidence type="ECO:0000256" key="1">
    <source>
        <dbReference type="ARBA" id="ARBA00001933"/>
    </source>
</evidence>
<reference evidence="8 9" key="1">
    <citation type="journal article" date="2014" name="Int. J. Syst. Evol. Microbiol.">
        <title>Complete genome sequence of Corynebacterium casei LMG S-19264T (=DSM 44701T), isolated from a smear-ripened cheese.</title>
        <authorList>
            <consortium name="US DOE Joint Genome Institute (JGI-PGF)"/>
            <person name="Walter F."/>
            <person name="Albersmeier A."/>
            <person name="Kalinowski J."/>
            <person name="Ruckert C."/>
        </authorList>
    </citation>
    <scope>NUCLEOTIDE SEQUENCE [LARGE SCALE GENOMIC DNA]</scope>
    <source>
        <strain evidence="8 9">NBRC 110095</strain>
    </source>
</reference>
<name>A0AA37T743_9GAMM</name>
<comment type="similarity">
    <text evidence="2">Belongs to the class-I pyridoxal-phosphate-dependent aminotransferase family.</text>
</comment>
<proteinExistence type="inferred from homology"/>
<evidence type="ECO:0000313" key="9">
    <source>
        <dbReference type="Proteomes" id="UP001156870"/>
    </source>
</evidence>
<evidence type="ECO:0000256" key="5">
    <source>
        <dbReference type="ARBA" id="ARBA00022679"/>
    </source>
</evidence>
<dbReference type="RefSeq" id="WP_232594091.1">
    <property type="nucleotide sequence ID" value="NZ_BSPD01000102.1"/>
</dbReference>
<dbReference type="Proteomes" id="UP001156870">
    <property type="component" value="Unassembled WGS sequence"/>
</dbReference>
<organism evidence="8 9">
    <name type="scientific">Marinibactrum halimedae</name>
    <dbReference type="NCBI Taxonomy" id="1444977"/>
    <lineage>
        <taxon>Bacteria</taxon>
        <taxon>Pseudomonadati</taxon>
        <taxon>Pseudomonadota</taxon>
        <taxon>Gammaproteobacteria</taxon>
        <taxon>Cellvibrionales</taxon>
        <taxon>Cellvibrionaceae</taxon>
        <taxon>Marinibactrum</taxon>
    </lineage>
</organism>
<keyword evidence="5" id="KW-0808">Transferase</keyword>
<evidence type="ECO:0000256" key="6">
    <source>
        <dbReference type="ARBA" id="ARBA00022898"/>
    </source>
</evidence>
<gene>
    <name evidence="8" type="ORF">GCM10007877_38730</name>
</gene>
<dbReference type="Pfam" id="PF00155">
    <property type="entry name" value="Aminotran_1_2"/>
    <property type="match status" value="1"/>
</dbReference>
<evidence type="ECO:0000259" key="7">
    <source>
        <dbReference type="Pfam" id="PF00155"/>
    </source>
</evidence>
<dbReference type="PANTHER" id="PTHR11879">
    <property type="entry name" value="ASPARTATE AMINOTRANSFERASE"/>
    <property type="match status" value="1"/>
</dbReference>
<dbReference type="GO" id="GO:0030170">
    <property type="term" value="F:pyridoxal phosphate binding"/>
    <property type="evidence" value="ECO:0007669"/>
    <property type="project" value="InterPro"/>
</dbReference>
<dbReference type="GO" id="GO:0033585">
    <property type="term" value="P:L-phenylalanine biosynthetic process from chorismate via phenylpyruvate"/>
    <property type="evidence" value="ECO:0007669"/>
    <property type="project" value="TreeGrafter"/>
</dbReference>
<dbReference type="InterPro" id="IPR015424">
    <property type="entry name" value="PyrdxlP-dep_Trfase"/>
</dbReference>
<dbReference type="EMBL" id="BSPD01000102">
    <property type="protein sequence ID" value="GLS28154.1"/>
    <property type="molecule type" value="Genomic_DNA"/>
</dbReference>
<protein>
    <submittedName>
        <fullName evidence="8">Aromatic amino acid aminotransferase</fullName>
    </submittedName>
</protein>
<dbReference type="InterPro" id="IPR015422">
    <property type="entry name" value="PyrdxlP-dep_Trfase_small"/>
</dbReference>
<dbReference type="InterPro" id="IPR004839">
    <property type="entry name" value="Aminotransferase_I/II_large"/>
</dbReference>
<keyword evidence="9" id="KW-1185">Reference proteome</keyword>
<feature type="domain" description="Aminotransferase class I/classII large" evidence="7">
    <location>
        <begin position="27"/>
        <end position="389"/>
    </location>
</feature>
<keyword evidence="4 8" id="KW-0032">Aminotransferase</keyword>
<comment type="cofactor">
    <cofactor evidence="1">
        <name>pyridoxal 5'-phosphate</name>
        <dbReference type="ChEBI" id="CHEBI:597326"/>
    </cofactor>
</comment>
<dbReference type="GO" id="GO:0004838">
    <property type="term" value="F:L-tyrosine-2-oxoglutarate transaminase activity"/>
    <property type="evidence" value="ECO:0007669"/>
    <property type="project" value="TreeGrafter"/>
</dbReference>
<dbReference type="InterPro" id="IPR015421">
    <property type="entry name" value="PyrdxlP-dep_Trfase_major"/>
</dbReference>
<comment type="caution">
    <text evidence="8">The sequence shown here is derived from an EMBL/GenBank/DDBJ whole genome shotgun (WGS) entry which is preliminary data.</text>
</comment>
<evidence type="ECO:0000313" key="8">
    <source>
        <dbReference type="EMBL" id="GLS28154.1"/>
    </source>
</evidence>
<evidence type="ECO:0000256" key="3">
    <source>
        <dbReference type="ARBA" id="ARBA00011738"/>
    </source>
</evidence>
<sequence>MLNTLATPRACPILSLFNEYLADARHQKLNLGVGVYQDETGLTPIMAAVKAAEARLLGNQTTKVYEGIFGNETFNQAIQTMMLGGLNADGRASTLQTPGGTGALNLMAYLIASARPNATIWLSDPSYVNHRPVFEMAGLTVKTYRYLDWESQCVDEDAVIDLASQLGAGDVFLLHGCAHNPSGADLSLAAWQALAELAPERGFLPLIDIAYHGLGDGLEPDIHGARLLVDAVEEALMSVSCSKNFGLYRERTGAAIVIAESERQAKRYREAMCEMARSAYSMPPAHGAAIVAEILGDGGLTSQWKSELLTMSNRLISLRHELAAALKEQTQTSRFDFLIRHKGMFSIMGLSEEAINTIKTQYGIYLLPSGRINIAGLTSHDIPRLVEAIIASGG</sequence>